<accession>A0A3R6HRR0</accession>
<dbReference type="EMBL" id="QRIM01000028">
    <property type="protein sequence ID" value="RHG56073.1"/>
    <property type="molecule type" value="Genomic_DNA"/>
</dbReference>
<protein>
    <submittedName>
        <fullName evidence="1">Uncharacterized protein</fullName>
    </submittedName>
</protein>
<dbReference type="AlphaFoldDB" id="A0A3R6HRR0"/>
<sequence>MKLITYYQTGKIDVFDTATFTATDPFKRDGMNLITEFAIRFDLLEDKNSNEGLVVDVYWYDAKIHDKDNAVTSLDEKKNATLNNALLKASTRIRLISKRELEDVAKITLDGELVEWRQGGELVNGVKFFSQELLYFSNGRSASITERACKISQFIKNANPELPDEIIAGWMGLPPTVLETMKRDQLRNDQVSEQDD</sequence>
<reference evidence="1 2" key="1">
    <citation type="submission" date="2018-08" db="EMBL/GenBank/DDBJ databases">
        <title>A genome reference for cultivated species of the human gut microbiota.</title>
        <authorList>
            <person name="Zou Y."/>
            <person name="Xue W."/>
            <person name="Luo G."/>
        </authorList>
    </citation>
    <scope>NUCLEOTIDE SEQUENCE [LARGE SCALE GENOMIC DNA]</scope>
    <source>
        <strain evidence="1 2">AM22-12LB</strain>
    </source>
</reference>
<dbReference type="RefSeq" id="WP_008370702.1">
    <property type="nucleotide sequence ID" value="NZ_CP070062.1"/>
</dbReference>
<organism evidence="1 2">
    <name type="scientific">Coprococcus comes</name>
    <dbReference type="NCBI Taxonomy" id="410072"/>
    <lineage>
        <taxon>Bacteria</taxon>
        <taxon>Bacillati</taxon>
        <taxon>Bacillota</taxon>
        <taxon>Clostridia</taxon>
        <taxon>Lachnospirales</taxon>
        <taxon>Lachnospiraceae</taxon>
        <taxon>Coprococcus</taxon>
    </lineage>
</organism>
<comment type="caution">
    <text evidence="1">The sequence shown here is derived from an EMBL/GenBank/DDBJ whole genome shotgun (WGS) entry which is preliminary data.</text>
</comment>
<proteinExistence type="predicted"/>
<dbReference type="Proteomes" id="UP000286595">
    <property type="component" value="Unassembled WGS sequence"/>
</dbReference>
<evidence type="ECO:0000313" key="1">
    <source>
        <dbReference type="EMBL" id="RHG56073.1"/>
    </source>
</evidence>
<name>A0A3R6HRR0_9FIRM</name>
<dbReference type="GeneID" id="92824702"/>
<gene>
    <name evidence="1" type="ORF">DW252_16180</name>
</gene>
<evidence type="ECO:0000313" key="2">
    <source>
        <dbReference type="Proteomes" id="UP000286595"/>
    </source>
</evidence>